<feature type="domain" description="PBP" evidence="2">
    <location>
        <begin position="172"/>
        <end position="363"/>
    </location>
</feature>
<evidence type="ECO:0000313" key="4">
    <source>
        <dbReference type="Proteomes" id="UP000012179"/>
    </source>
</evidence>
<reference evidence="3 4" key="1">
    <citation type="journal article" date="2015" name="Int. J. Syst. Evol. Microbiol.">
        <title>Nitrosospira lacus sp. nov., a psychrotolerant, ammonia-oxidizing bacterium from sandy lake sediment.</title>
        <authorList>
            <person name="Urakawa H."/>
            <person name="Garcia J.C."/>
            <person name="Nielsen J.L."/>
            <person name="Le V.Q."/>
            <person name="Kozlowski J.A."/>
            <person name="Stein L.Y."/>
            <person name="Lim C.K."/>
            <person name="Pommerening-Roser A."/>
            <person name="Martens-Habbena W."/>
            <person name="Stahl D.A."/>
            <person name="Klotz M.G."/>
        </authorList>
    </citation>
    <scope>NUCLEOTIDE SEQUENCE [LARGE SCALE GENOMIC DNA]</scope>
    <source>
        <strain evidence="3 4">APG3</strain>
    </source>
</reference>
<evidence type="ECO:0000256" key="1">
    <source>
        <dbReference type="SAM" id="SignalP"/>
    </source>
</evidence>
<dbReference type="RefSeq" id="WP_004175038.1">
    <property type="nucleotide sequence ID" value="NZ_CP021106.3"/>
</dbReference>
<name>A0A1W6SMT1_9PROT</name>
<dbReference type="EMBL" id="CP021106">
    <property type="protein sequence ID" value="ARO87128.1"/>
    <property type="molecule type" value="Genomic_DNA"/>
</dbReference>
<dbReference type="SUPFAM" id="SSF53850">
    <property type="entry name" value="Periplasmic binding protein-like II"/>
    <property type="match status" value="1"/>
</dbReference>
<evidence type="ECO:0000313" key="3">
    <source>
        <dbReference type="EMBL" id="ARO87128.1"/>
    </source>
</evidence>
<dbReference type="Pfam" id="PF12849">
    <property type="entry name" value="PBP_like_2"/>
    <property type="match status" value="1"/>
</dbReference>
<protein>
    <recommendedName>
        <fullName evidence="2">PBP domain-containing protein</fullName>
    </recommendedName>
</protein>
<accession>A0A1W6SMT1</accession>
<proteinExistence type="predicted"/>
<sequence length="435" mass="44902">MKQKLKHMVASLGLVFAGHVYAVGPTVTPDLIIYAGGGAEQNNVFETIAKSLFTPGTIDYYTDQADNSKGKGFRAVYGKLAAAAGSVPAGSNVLIAYRSLGGAFNGVGPVARGGPLTYPKIIGNATLISAGGNPSYRITNTGLTEQKSPDIGLVNEEITLFTGLNLPAGVSPLTAAELTHVTSQPLYDVVNGIAVTNNLAVQRPNGFSKAEIAAILAGNIQDWSQLGLPAGPVVLIDRNFGSGAKAAVNQYFLNAPGGAAFGGTVDPINLNGDVGDPVNYSEYTVRTEPSSGNVPGVLDGVFAKGKRAIGVLGLENLPTAASNWQFTAINGASVGTTTFNKAQAISGQYDYFYQASVNTRNSAVNGQRFNQSGTAWGSVISAFINKALDPAVITTVPGTILDPVTFPVTGNAALDAFRAKGTRFGNSTAPLQLVE</sequence>
<dbReference type="eggNOG" id="ENOG5031TIS">
    <property type="taxonomic scope" value="Bacteria"/>
</dbReference>
<feature type="signal peptide" evidence="1">
    <location>
        <begin position="1"/>
        <end position="22"/>
    </location>
</feature>
<dbReference type="Proteomes" id="UP000012179">
    <property type="component" value="Chromosome"/>
</dbReference>
<dbReference type="AlphaFoldDB" id="A0A1W6SMT1"/>
<dbReference type="OrthoDB" id="8907005at2"/>
<keyword evidence="4" id="KW-1185">Reference proteome</keyword>
<dbReference type="Gene3D" id="3.40.190.10">
    <property type="entry name" value="Periplasmic binding protein-like II"/>
    <property type="match status" value="1"/>
</dbReference>
<gene>
    <name evidence="3" type="ORF">EBAPG3_004725</name>
</gene>
<dbReference type="InterPro" id="IPR024370">
    <property type="entry name" value="PBP_domain"/>
</dbReference>
<organism evidence="3 4">
    <name type="scientific">Nitrosospira lacus</name>
    <dbReference type="NCBI Taxonomy" id="1288494"/>
    <lineage>
        <taxon>Bacteria</taxon>
        <taxon>Pseudomonadati</taxon>
        <taxon>Pseudomonadota</taxon>
        <taxon>Betaproteobacteria</taxon>
        <taxon>Nitrosomonadales</taxon>
        <taxon>Nitrosomonadaceae</taxon>
        <taxon>Nitrosospira</taxon>
    </lineage>
</organism>
<keyword evidence="1" id="KW-0732">Signal</keyword>
<feature type="chain" id="PRO_5010873752" description="PBP domain-containing protein" evidence="1">
    <location>
        <begin position="23"/>
        <end position="435"/>
    </location>
</feature>
<dbReference type="KEGG" id="nlc:EBAPG3_004725"/>
<evidence type="ECO:0000259" key="2">
    <source>
        <dbReference type="Pfam" id="PF12849"/>
    </source>
</evidence>